<dbReference type="RefSeq" id="XP_064676652.1">
    <property type="nucleotide sequence ID" value="XM_064827390.1"/>
</dbReference>
<evidence type="ECO:0000256" key="1">
    <source>
        <dbReference type="SAM" id="MobiDB-lite"/>
    </source>
</evidence>
<accession>A0AAN7D3D4</accession>
<dbReference type="GeneID" id="89951822"/>
<feature type="compositionally biased region" description="Low complexity" evidence="1">
    <location>
        <begin position="268"/>
        <end position="300"/>
    </location>
</feature>
<dbReference type="EMBL" id="JASEJX010000035">
    <property type="protein sequence ID" value="KAK4509986.1"/>
    <property type="molecule type" value="Genomic_DNA"/>
</dbReference>
<reference evidence="2 4" key="1">
    <citation type="submission" date="2022-11" db="EMBL/GenBank/DDBJ databases">
        <title>Mucor velutinosus strain NIH1002 WGS.</title>
        <authorList>
            <person name="Subramanian P."/>
            <person name="Mullikin J.C."/>
            <person name="Segre J.A."/>
            <person name="Zelazny A.M."/>
        </authorList>
    </citation>
    <scope>NUCLEOTIDE SEQUENCE [LARGE SCALE GENOMIC DNA]</scope>
    <source>
        <strain evidence="2 4">NIH1002</strain>
    </source>
</reference>
<keyword evidence="2" id="KW-0378">Hydrolase</keyword>
<keyword evidence="2" id="KW-0540">Nuclease</keyword>
<sequence length="337" mass="36529">MNNNSDNSLYSKINEQGFPILIHLDNLRVATEALIFFPAVASVWSSFPKWCQEAIMYSMNDVFKIHHHAQVGLVKALDSLKAHLVNGTFPQVVLAAVPGVKNLHMDNSLSDADKSLFSSSIENAVLSARSAILKTLIESKERALQAHQLQASPAFVLAQCRDRIFESILAMGGSIEHLTDTQIHDVVRSLCHLRHNMNNVLETQAWARVQAERKQQKAKSAADTVMESSSDLSSAQLTDSITKLVNKTVQSKISALDKKLSKLTVSGSSSRPSSRRPAASSSSRKQGNSKSSSSSSGKGSRPLSGPTKGRIQKGAPNPNRRLAPGPTPFKALKGKRG</sequence>
<feature type="region of interest" description="Disordered" evidence="1">
    <location>
        <begin position="261"/>
        <end position="337"/>
    </location>
</feature>
<evidence type="ECO:0000313" key="2">
    <source>
        <dbReference type="EMBL" id="KAK4509986.1"/>
    </source>
</evidence>
<protein>
    <submittedName>
        <fullName evidence="2">Poly(U)-specific 3'-to-5' RNA exonuclease</fullName>
    </submittedName>
    <submittedName>
        <fullName evidence="3">Rhizopuspepsin-2</fullName>
    </submittedName>
</protein>
<comment type="caution">
    <text evidence="2">The sequence shown here is derived from an EMBL/GenBank/DDBJ whole genome shotgun (WGS) entry which is preliminary data.</text>
</comment>
<dbReference type="AlphaFoldDB" id="A0AAN7D3D4"/>
<dbReference type="Proteomes" id="UP001304243">
    <property type="component" value="Unassembled WGS sequence"/>
</dbReference>
<dbReference type="EMBL" id="JASEJX010000014">
    <property type="protein sequence ID" value="KAK4515313.1"/>
    <property type="molecule type" value="Genomic_DNA"/>
</dbReference>
<keyword evidence="2" id="KW-0269">Exonuclease</keyword>
<organism evidence="2 4">
    <name type="scientific">Mucor velutinosus</name>
    <dbReference type="NCBI Taxonomy" id="708070"/>
    <lineage>
        <taxon>Eukaryota</taxon>
        <taxon>Fungi</taxon>
        <taxon>Fungi incertae sedis</taxon>
        <taxon>Mucoromycota</taxon>
        <taxon>Mucoromycotina</taxon>
        <taxon>Mucoromycetes</taxon>
        <taxon>Mucorales</taxon>
        <taxon>Mucorineae</taxon>
        <taxon>Mucoraceae</taxon>
        <taxon>Mucor</taxon>
    </lineage>
</organism>
<dbReference type="GO" id="GO:0004527">
    <property type="term" value="F:exonuclease activity"/>
    <property type="evidence" value="ECO:0007669"/>
    <property type="project" value="UniProtKB-KW"/>
</dbReference>
<evidence type="ECO:0000313" key="3">
    <source>
        <dbReference type="EMBL" id="KAK4515313.1"/>
    </source>
</evidence>
<keyword evidence="4" id="KW-1185">Reference proteome</keyword>
<evidence type="ECO:0000313" key="4">
    <source>
        <dbReference type="Proteomes" id="UP001304243"/>
    </source>
</evidence>
<gene>
    <name evidence="2" type="primary">USB1</name>
    <name evidence="2" type="ORF">ATC70_008136</name>
    <name evidence="3" type="ORF">ATC70_010257</name>
</gene>
<name>A0AAN7D3D4_9FUNG</name>
<proteinExistence type="predicted"/>